<reference evidence="1 2" key="1">
    <citation type="submission" date="2016-08" db="EMBL/GenBank/DDBJ databases">
        <title>A new outlook on sporulation: Clostridium algidixylanolyticum.</title>
        <authorList>
            <person name="Poppleton D.I."/>
            <person name="Gribaldo S."/>
        </authorList>
    </citation>
    <scope>NUCLEOTIDE SEQUENCE [LARGE SCALE GENOMIC DNA]</scope>
    <source>
        <strain evidence="1 2">SPL73</strain>
    </source>
</reference>
<organism evidence="1 2">
    <name type="scientific">Lacrimispora algidixylanolytica</name>
    <dbReference type="NCBI Taxonomy" id="94868"/>
    <lineage>
        <taxon>Bacteria</taxon>
        <taxon>Bacillati</taxon>
        <taxon>Bacillota</taxon>
        <taxon>Clostridia</taxon>
        <taxon>Lachnospirales</taxon>
        <taxon>Lachnospiraceae</taxon>
        <taxon>Lacrimispora</taxon>
    </lineage>
</organism>
<evidence type="ECO:0000313" key="1">
    <source>
        <dbReference type="EMBL" id="RKD32197.1"/>
    </source>
</evidence>
<dbReference type="RefSeq" id="WP_120196591.1">
    <property type="nucleotide sequence ID" value="NZ_MCIA01000013.1"/>
</dbReference>
<accession>A0A419T3R7</accession>
<proteinExistence type="predicted"/>
<comment type="caution">
    <text evidence="1">The sequence shown here is derived from an EMBL/GenBank/DDBJ whole genome shotgun (WGS) entry which is preliminary data.</text>
</comment>
<sequence>MKFYSLEEAKSVYGEDSLIPISSLKQIIFYCSNGLQPEFIWESERQEGKIVAWFHKAKSELIYKRWQENKA</sequence>
<dbReference type="Proteomes" id="UP000284277">
    <property type="component" value="Unassembled WGS sequence"/>
</dbReference>
<keyword evidence="2" id="KW-1185">Reference proteome</keyword>
<name>A0A419T3R7_9FIRM</name>
<protein>
    <submittedName>
        <fullName evidence="1">Uncharacterized protein</fullName>
    </submittedName>
</protein>
<dbReference type="OrthoDB" id="2052045at2"/>
<dbReference type="EMBL" id="MCIA01000013">
    <property type="protein sequence ID" value="RKD32197.1"/>
    <property type="molecule type" value="Genomic_DNA"/>
</dbReference>
<dbReference type="AlphaFoldDB" id="A0A419T3R7"/>
<gene>
    <name evidence="1" type="ORF">BET01_18095</name>
</gene>
<evidence type="ECO:0000313" key="2">
    <source>
        <dbReference type="Proteomes" id="UP000284277"/>
    </source>
</evidence>